<protein>
    <submittedName>
        <fullName evidence="1">Caskin/Ankyrin repeat-containing protein</fullName>
    </submittedName>
</protein>
<gene>
    <name evidence="1" type="ORF">IHE45_03G069700</name>
</gene>
<comment type="caution">
    <text evidence="1">The sequence shown here is derived from an EMBL/GenBank/DDBJ whole genome shotgun (WGS) entry which is preliminary data.</text>
</comment>
<organism evidence="1 2">
    <name type="scientific">Dioscorea alata</name>
    <name type="common">Purple yam</name>
    <dbReference type="NCBI Taxonomy" id="55571"/>
    <lineage>
        <taxon>Eukaryota</taxon>
        <taxon>Viridiplantae</taxon>
        <taxon>Streptophyta</taxon>
        <taxon>Embryophyta</taxon>
        <taxon>Tracheophyta</taxon>
        <taxon>Spermatophyta</taxon>
        <taxon>Magnoliopsida</taxon>
        <taxon>Liliopsida</taxon>
        <taxon>Dioscoreales</taxon>
        <taxon>Dioscoreaceae</taxon>
        <taxon>Dioscorea</taxon>
    </lineage>
</organism>
<evidence type="ECO:0000313" key="2">
    <source>
        <dbReference type="Proteomes" id="UP000827976"/>
    </source>
</evidence>
<sequence>MELTTNATTPSPDPPPAAINTSPTNRTSSEAQEGDEEGNNKKEEWVKKMRGWLMVLTVLSASVTYQAGLNPPGGFWQDDLQSSNFTQGHTAGNPVLATKNPIRYGIFFSFNASAFVMSLIIIVLLLKPSFFHEELRLNLLRNFLVGNIISLVVAFAVGCSHDLKSSGASVLSTIFISILYVKWEVWRSERKMLRRRIM</sequence>
<name>A0ACB7WL80_DIOAL</name>
<proteinExistence type="predicted"/>
<accession>A0ACB7WL80</accession>
<reference evidence="2" key="1">
    <citation type="journal article" date="2022" name="Nat. Commun.">
        <title>Chromosome evolution and the genetic basis of agronomically important traits in greater yam.</title>
        <authorList>
            <person name="Bredeson J.V."/>
            <person name="Lyons J.B."/>
            <person name="Oniyinde I.O."/>
            <person name="Okereke N.R."/>
            <person name="Kolade O."/>
            <person name="Nnabue I."/>
            <person name="Nwadili C.O."/>
            <person name="Hribova E."/>
            <person name="Parker M."/>
            <person name="Nwogha J."/>
            <person name="Shu S."/>
            <person name="Carlson J."/>
            <person name="Kariba R."/>
            <person name="Muthemba S."/>
            <person name="Knop K."/>
            <person name="Barton G.J."/>
            <person name="Sherwood A.V."/>
            <person name="Lopez-Montes A."/>
            <person name="Asiedu R."/>
            <person name="Jamnadass R."/>
            <person name="Muchugi A."/>
            <person name="Goodstein D."/>
            <person name="Egesi C.N."/>
            <person name="Featherston J."/>
            <person name="Asfaw A."/>
            <person name="Simpson G.G."/>
            <person name="Dolezel J."/>
            <person name="Hendre P.S."/>
            <person name="Van Deynze A."/>
            <person name="Kumar P.L."/>
            <person name="Obidiegwu J.E."/>
            <person name="Bhattacharjee R."/>
            <person name="Rokhsar D.S."/>
        </authorList>
    </citation>
    <scope>NUCLEOTIDE SEQUENCE [LARGE SCALE GENOMIC DNA]</scope>
    <source>
        <strain evidence="2">cv. TDa95/00328</strain>
    </source>
</reference>
<dbReference type="Proteomes" id="UP000827976">
    <property type="component" value="Chromosome 3"/>
</dbReference>
<evidence type="ECO:0000313" key="1">
    <source>
        <dbReference type="EMBL" id="KAH7689033.1"/>
    </source>
</evidence>
<dbReference type="EMBL" id="CM037013">
    <property type="protein sequence ID" value="KAH7689033.1"/>
    <property type="molecule type" value="Genomic_DNA"/>
</dbReference>
<keyword evidence="2" id="KW-1185">Reference proteome</keyword>